<accession>A0ABV9GKP0</accession>
<evidence type="ECO:0000313" key="2">
    <source>
        <dbReference type="Proteomes" id="UP001596022"/>
    </source>
</evidence>
<dbReference type="RefSeq" id="WP_376845475.1">
    <property type="nucleotide sequence ID" value="NZ_JBHSFW010000001.1"/>
</dbReference>
<proteinExistence type="predicted"/>
<evidence type="ECO:0000313" key="1">
    <source>
        <dbReference type="EMBL" id="MFC4618493.1"/>
    </source>
</evidence>
<dbReference type="PANTHER" id="PTHR43235:SF1">
    <property type="entry name" value="GLUTAMINE AMIDOTRANSFERASE PB2B2.05-RELATED"/>
    <property type="match status" value="1"/>
</dbReference>
<gene>
    <name evidence="1" type="ORF">ACFO4N_07065</name>
</gene>
<sequence>MVAYIGVTANTEQKKLFVREEYLNATLETGGIPFITPYLKNPNHIHAVFDKIDGILLTGGDDIDPYRYGEEPMPGMGKISPERDHFEDLFIKEALSRHVPILAICRGMLMLNVAAGGTLYQDLATQHGAPLLHYQNAPRDHTVHTVQINKGTQLYQALGSETIRVNSFHHQAVKTLAPGFVTAATAGDNVIEAIENPNYPFVLGIQWHPGSLTKKEAHARGLFRSFIQAAEAHASSIP</sequence>
<dbReference type="InterPro" id="IPR044668">
    <property type="entry name" value="PuuD-like"/>
</dbReference>
<dbReference type="Gene3D" id="3.40.50.880">
    <property type="match status" value="1"/>
</dbReference>
<dbReference type="CDD" id="cd01745">
    <property type="entry name" value="GATase1_2"/>
    <property type="match status" value="1"/>
</dbReference>
<organism evidence="1 2">
    <name type="scientific">Camelliibacillus cellulosilyticus</name>
    <dbReference type="NCBI Taxonomy" id="2174486"/>
    <lineage>
        <taxon>Bacteria</taxon>
        <taxon>Bacillati</taxon>
        <taxon>Bacillota</taxon>
        <taxon>Bacilli</taxon>
        <taxon>Bacillales</taxon>
        <taxon>Sporolactobacillaceae</taxon>
        <taxon>Camelliibacillus</taxon>
    </lineage>
</organism>
<dbReference type="PANTHER" id="PTHR43235">
    <property type="entry name" value="GLUTAMINE AMIDOTRANSFERASE PB2B2.05-RELATED"/>
    <property type="match status" value="1"/>
</dbReference>
<dbReference type="InterPro" id="IPR011697">
    <property type="entry name" value="Peptidase_C26"/>
</dbReference>
<dbReference type="SUPFAM" id="SSF52317">
    <property type="entry name" value="Class I glutamine amidotransferase-like"/>
    <property type="match status" value="1"/>
</dbReference>
<dbReference type="InterPro" id="IPR029062">
    <property type="entry name" value="Class_I_gatase-like"/>
</dbReference>
<dbReference type="GO" id="GO:0016787">
    <property type="term" value="F:hydrolase activity"/>
    <property type="evidence" value="ECO:0007669"/>
    <property type="project" value="UniProtKB-KW"/>
</dbReference>
<dbReference type="PROSITE" id="PS51273">
    <property type="entry name" value="GATASE_TYPE_1"/>
    <property type="match status" value="1"/>
</dbReference>
<protein>
    <submittedName>
        <fullName evidence="1">Gamma-glutamyl-gamma-aminobutyrate hydrolase family protein</fullName>
    </submittedName>
</protein>
<comment type="caution">
    <text evidence="1">The sequence shown here is derived from an EMBL/GenBank/DDBJ whole genome shotgun (WGS) entry which is preliminary data.</text>
</comment>
<name>A0ABV9GKP0_9BACL</name>
<keyword evidence="1" id="KW-0378">Hydrolase</keyword>
<dbReference type="Proteomes" id="UP001596022">
    <property type="component" value="Unassembled WGS sequence"/>
</dbReference>
<dbReference type="EMBL" id="JBHSFW010000001">
    <property type="protein sequence ID" value="MFC4618493.1"/>
    <property type="molecule type" value="Genomic_DNA"/>
</dbReference>
<dbReference type="Pfam" id="PF07722">
    <property type="entry name" value="Peptidase_C26"/>
    <property type="match status" value="1"/>
</dbReference>
<keyword evidence="2" id="KW-1185">Reference proteome</keyword>
<reference evidence="2" key="1">
    <citation type="journal article" date="2019" name="Int. J. Syst. Evol. Microbiol.">
        <title>The Global Catalogue of Microorganisms (GCM) 10K type strain sequencing project: providing services to taxonomists for standard genome sequencing and annotation.</title>
        <authorList>
            <consortium name="The Broad Institute Genomics Platform"/>
            <consortium name="The Broad Institute Genome Sequencing Center for Infectious Disease"/>
            <person name="Wu L."/>
            <person name="Ma J."/>
        </authorList>
    </citation>
    <scope>NUCLEOTIDE SEQUENCE [LARGE SCALE GENOMIC DNA]</scope>
    <source>
        <strain evidence="2">CGMCC 1.16306</strain>
    </source>
</reference>